<organism evidence="2 3">
    <name type="scientific">Marinimicrococcus flavescens</name>
    <dbReference type="NCBI Taxonomy" id="3031815"/>
    <lineage>
        <taxon>Bacteria</taxon>
        <taxon>Pseudomonadati</taxon>
        <taxon>Pseudomonadota</taxon>
        <taxon>Alphaproteobacteria</taxon>
        <taxon>Geminicoccales</taxon>
        <taxon>Geminicoccaceae</taxon>
        <taxon>Marinimicrococcus</taxon>
    </lineage>
</organism>
<feature type="signal peptide" evidence="1">
    <location>
        <begin position="1"/>
        <end position="20"/>
    </location>
</feature>
<keyword evidence="3" id="KW-1185">Reference proteome</keyword>
<protein>
    <submittedName>
        <fullName evidence="2">DUF6134 family protein</fullName>
    </submittedName>
</protein>
<dbReference type="RefSeq" id="WP_327788757.1">
    <property type="nucleotide sequence ID" value="NZ_JARGEQ010000082.1"/>
</dbReference>
<evidence type="ECO:0000313" key="3">
    <source>
        <dbReference type="Proteomes" id="UP001301140"/>
    </source>
</evidence>
<gene>
    <name evidence="2" type="ORF">PZ740_08080</name>
</gene>
<keyword evidence="1" id="KW-0732">Signal</keyword>
<sequence>MQRRAFVAGTAAFVGWPAMAAFAPPGKSLLFAVRREGRPIGWHEVRVLEEGPRLVLAIDITLDVRWGPLTLYRYRHSNREEWRDGAFHGFASRTDDDGTLHEVQAWREGGDILVESGRGRSRAPSHALPSTYWCSRFVEIDRWIDTQSGSVLAGHASRMGRETLAAAGGRIEAERWRVEGDVALDLWYRKGSWVGLAFEGPDGSSLDYELQESGAGRA</sequence>
<reference evidence="2 3" key="1">
    <citation type="submission" date="2023-03" db="EMBL/GenBank/DDBJ databases">
        <title>YIM 152171 draft genome.</title>
        <authorList>
            <person name="Yang Z."/>
        </authorList>
    </citation>
    <scope>NUCLEOTIDE SEQUENCE [LARGE SCALE GENOMIC DNA]</scope>
    <source>
        <strain evidence="2 3">YIM 152171</strain>
    </source>
</reference>
<dbReference type="AlphaFoldDB" id="A0AAP3V1K1"/>
<feature type="chain" id="PRO_5042867483" evidence="1">
    <location>
        <begin position="21"/>
        <end position="218"/>
    </location>
</feature>
<comment type="caution">
    <text evidence="2">The sequence shown here is derived from an EMBL/GenBank/DDBJ whole genome shotgun (WGS) entry which is preliminary data.</text>
</comment>
<name>A0AAP3V1K1_9PROT</name>
<dbReference type="Proteomes" id="UP001301140">
    <property type="component" value="Unassembled WGS sequence"/>
</dbReference>
<dbReference type="EMBL" id="JARGEQ010000082">
    <property type="protein sequence ID" value="MDF1586343.1"/>
    <property type="molecule type" value="Genomic_DNA"/>
</dbReference>
<dbReference type="InterPro" id="IPR045767">
    <property type="entry name" value="DUF6134"/>
</dbReference>
<evidence type="ECO:0000313" key="2">
    <source>
        <dbReference type="EMBL" id="MDF1586343.1"/>
    </source>
</evidence>
<accession>A0AAP3V1K1</accession>
<proteinExistence type="predicted"/>
<evidence type="ECO:0000256" key="1">
    <source>
        <dbReference type="SAM" id="SignalP"/>
    </source>
</evidence>
<dbReference type="Pfam" id="PF19630">
    <property type="entry name" value="DUF6134"/>
    <property type="match status" value="1"/>
</dbReference>